<protein>
    <recommendedName>
        <fullName evidence="2">PH domain-containing protein</fullName>
    </recommendedName>
</protein>
<dbReference type="GO" id="GO:0005737">
    <property type="term" value="C:cytoplasm"/>
    <property type="evidence" value="ECO:0007669"/>
    <property type="project" value="TreeGrafter"/>
</dbReference>
<feature type="region of interest" description="Disordered" evidence="1">
    <location>
        <begin position="602"/>
        <end position="636"/>
    </location>
</feature>
<organism evidence="3 4">
    <name type="scientific">Cryptotermes secundus</name>
    <dbReference type="NCBI Taxonomy" id="105785"/>
    <lineage>
        <taxon>Eukaryota</taxon>
        <taxon>Metazoa</taxon>
        <taxon>Ecdysozoa</taxon>
        <taxon>Arthropoda</taxon>
        <taxon>Hexapoda</taxon>
        <taxon>Insecta</taxon>
        <taxon>Pterygota</taxon>
        <taxon>Neoptera</taxon>
        <taxon>Polyneoptera</taxon>
        <taxon>Dictyoptera</taxon>
        <taxon>Blattodea</taxon>
        <taxon>Blattoidea</taxon>
        <taxon>Termitoidae</taxon>
        <taxon>Kalotermitidae</taxon>
        <taxon>Cryptotermitinae</taxon>
        <taxon>Cryptotermes</taxon>
    </lineage>
</organism>
<evidence type="ECO:0000313" key="4">
    <source>
        <dbReference type="Proteomes" id="UP000235965"/>
    </source>
</evidence>
<reference evidence="3 4" key="1">
    <citation type="submission" date="2017-12" db="EMBL/GenBank/DDBJ databases">
        <title>Hemimetabolous genomes reveal molecular basis of termite eusociality.</title>
        <authorList>
            <person name="Harrison M.C."/>
            <person name="Jongepier E."/>
            <person name="Robertson H.M."/>
            <person name="Arning N."/>
            <person name="Bitard-Feildel T."/>
            <person name="Chao H."/>
            <person name="Childers C.P."/>
            <person name="Dinh H."/>
            <person name="Doddapaneni H."/>
            <person name="Dugan S."/>
            <person name="Gowin J."/>
            <person name="Greiner C."/>
            <person name="Han Y."/>
            <person name="Hu H."/>
            <person name="Hughes D.S.T."/>
            <person name="Huylmans A.-K."/>
            <person name="Kemena C."/>
            <person name="Kremer L.P.M."/>
            <person name="Lee S.L."/>
            <person name="Lopez-Ezquerra A."/>
            <person name="Mallet L."/>
            <person name="Monroy-Kuhn J.M."/>
            <person name="Moser A."/>
            <person name="Murali S.C."/>
            <person name="Muzny D.M."/>
            <person name="Otani S."/>
            <person name="Piulachs M.-D."/>
            <person name="Poelchau M."/>
            <person name="Qu J."/>
            <person name="Schaub F."/>
            <person name="Wada-Katsumata A."/>
            <person name="Worley K.C."/>
            <person name="Xie Q."/>
            <person name="Ylla G."/>
            <person name="Poulsen M."/>
            <person name="Gibbs R.A."/>
            <person name="Schal C."/>
            <person name="Richards S."/>
            <person name="Belles X."/>
            <person name="Korb J."/>
            <person name="Bornberg-Bauer E."/>
        </authorList>
    </citation>
    <scope>NUCLEOTIDE SEQUENCE [LARGE SCALE GENOMIC DNA]</scope>
    <source>
        <tissue evidence="3">Whole body</tissue>
    </source>
</reference>
<dbReference type="InterPro" id="IPR001849">
    <property type="entry name" value="PH_domain"/>
</dbReference>
<feature type="compositionally biased region" description="Low complexity" evidence="1">
    <location>
        <begin position="156"/>
        <end position="171"/>
    </location>
</feature>
<dbReference type="Proteomes" id="UP000235965">
    <property type="component" value="Unassembled WGS sequence"/>
</dbReference>
<proteinExistence type="predicted"/>
<feature type="compositionally biased region" description="Basic and acidic residues" evidence="1">
    <location>
        <begin position="712"/>
        <end position="728"/>
    </location>
</feature>
<gene>
    <name evidence="3" type="ORF">B7P43_G10344</name>
</gene>
<dbReference type="SMART" id="SM00233">
    <property type="entry name" value="PH"/>
    <property type="match status" value="1"/>
</dbReference>
<dbReference type="SUPFAM" id="SSF50729">
    <property type="entry name" value="PH domain-like"/>
    <property type="match status" value="1"/>
</dbReference>
<dbReference type="Pfam" id="PF00169">
    <property type="entry name" value="PH"/>
    <property type="match status" value="1"/>
</dbReference>
<evidence type="ECO:0000313" key="3">
    <source>
        <dbReference type="EMBL" id="PNF21726.1"/>
    </source>
</evidence>
<feature type="compositionally biased region" description="Acidic residues" evidence="1">
    <location>
        <begin position="128"/>
        <end position="139"/>
    </location>
</feature>
<feature type="region of interest" description="Disordered" evidence="1">
    <location>
        <begin position="228"/>
        <end position="248"/>
    </location>
</feature>
<dbReference type="InterPro" id="IPR011993">
    <property type="entry name" value="PH-like_dom_sf"/>
</dbReference>
<comment type="caution">
    <text evidence="3">The sequence shown here is derived from an EMBL/GenBank/DDBJ whole genome shotgun (WGS) entry which is preliminary data.</text>
</comment>
<dbReference type="STRING" id="105785.A0A2J7PZH0"/>
<dbReference type="Gene3D" id="2.30.29.30">
    <property type="entry name" value="Pleckstrin-homology domain (PH domain)/Phosphotyrosine-binding domain (PTB)"/>
    <property type="match status" value="1"/>
</dbReference>
<feature type="region of interest" description="Disordered" evidence="1">
    <location>
        <begin position="128"/>
        <end position="171"/>
    </location>
</feature>
<dbReference type="EMBL" id="NEVH01020335">
    <property type="protein sequence ID" value="PNF21726.1"/>
    <property type="molecule type" value="Genomic_DNA"/>
</dbReference>
<dbReference type="GO" id="GO:0007165">
    <property type="term" value="P:signal transduction"/>
    <property type="evidence" value="ECO:0007669"/>
    <property type="project" value="TreeGrafter"/>
</dbReference>
<feature type="compositionally biased region" description="Basic and acidic residues" evidence="1">
    <location>
        <begin position="614"/>
        <end position="623"/>
    </location>
</feature>
<evidence type="ECO:0000256" key="1">
    <source>
        <dbReference type="SAM" id="MobiDB-lite"/>
    </source>
</evidence>
<feature type="domain" description="PH" evidence="2">
    <location>
        <begin position="7"/>
        <end position="118"/>
    </location>
</feature>
<dbReference type="FunCoup" id="A0A2J7PZH0">
    <property type="interactions" value="213"/>
</dbReference>
<dbReference type="PROSITE" id="PS50003">
    <property type="entry name" value="PH_DOMAIN"/>
    <property type="match status" value="1"/>
</dbReference>
<dbReference type="AlphaFoldDB" id="A0A2J7PZH0"/>
<sequence>MSNTSLEIIHEGWLTKSPPSKPIWRARWRRRWFVLRHSGELPGQYFLEYYTDRNCRKLKGKIDLDQCEQVDAGLRFENRKQKYQHMFDVKTPKRVYYLVAESEDDMNKWVEYVCHVCGLKAYKDEDEYDYVPPTEDEETPATSESLPNEKQDPVLGPVTESPPVSPTSTISGPYIPISECISGKSLSSPNGLEDFNNILRQAGYGISATTQYGLTVNRDRQTTWQKHNQCSEDEHQGSASFIGTGETGAVSQVRTPVLPAKRPPKPFDGTVASENVAFYDSPRKLHPPNLELRHVTGTPPLHSPATDGESVFTDEEWTVPLHYPPSVNWETFPEGESIRQTKASDSSAEMDMGSRGDIGSWSVVKRFGKLTVVDSVNIPRDGPIGVHGRQLSLPTNLQHQPVAPPRPPKPFHLLLEAPSHNYLNLENVSPQSRHNRNIRKASVASLSSDTAKRTGAPGSPNDCVSASDGNEEPPSPLSPPQCTEIVGVSDEMYDFPRSHQYANNPSSTSSADCADGKVPIGARHCYTNAAPSNINGEVFRYDFHHSDPPLSALQEGATTLEEPISPHSDGSSSLASSSTAAVYSNLPSPLITQGVQSGTDIGHGSIPTPPAVNRELKPGRKLSDSASLVSNEPSPVSLSPAAHFISGHLPPSVDRKLKPQLKVPEQEPLPLAAPPACRSGSENNRSLKKSRAAPSPTPPSSAMTTLRNGQRQRSEHNSSSDDDHRNSPDEPIYYYQHDDKFIPVTRFQELQYLDLDLEWDATSATSSTTQIPKSPERVQSTSTVYKTVDFVKTEAFNRTRQEVEEVRKQCSAADL</sequence>
<keyword evidence="4" id="KW-1185">Reference proteome</keyword>
<dbReference type="PANTHER" id="PTHR45960:SF2">
    <property type="entry name" value="PROTEIN DAUGHTER OF SEVENLESS"/>
    <property type="match status" value="1"/>
</dbReference>
<evidence type="ECO:0000259" key="2">
    <source>
        <dbReference type="PROSITE" id="PS50003"/>
    </source>
</evidence>
<accession>A0A2J7PZH0</accession>
<dbReference type="PANTHER" id="PTHR45960">
    <property type="entry name" value="GRB2-ASSOCIATED-BINDING PROTEIN"/>
    <property type="match status" value="1"/>
</dbReference>
<dbReference type="CDD" id="cd13384">
    <property type="entry name" value="PH_Gab2_2"/>
    <property type="match status" value="1"/>
</dbReference>
<dbReference type="OrthoDB" id="67516at2759"/>
<name>A0A2J7PZH0_9NEOP</name>
<feature type="region of interest" description="Disordered" evidence="1">
    <location>
        <begin position="442"/>
        <end position="483"/>
    </location>
</feature>
<feature type="compositionally biased region" description="Polar residues" evidence="1">
    <location>
        <begin position="624"/>
        <end position="636"/>
    </location>
</feature>
<dbReference type="InParanoid" id="A0A2J7PZH0"/>
<dbReference type="InterPro" id="IPR046355">
    <property type="entry name" value="Gab1-4-like"/>
</dbReference>
<dbReference type="GO" id="GO:0035591">
    <property type="term" value="F:signaling adaptor activity"/>
    <property type="evidence" value="ECO:0007669"/>
    <property type="project" value="TreeGrafter"/>
</dbReference>
<feature type="region of interest" description="Disordered" evidence="1">
    <location>
        <begin position="666"/>
        <end position="732"/>
    </location>
</feature>